<evidence type="ECO:0000313" key="2">
    <source>
        <dbReference type="Proteomes" id="UP000215914"/>
    </source>
</evidence>
<dbReference type="InParanoid" id="A0A251SXA3"/>
<protein>
    <submittedName>
        <fullName evidence="1">Uncharacterized protein</fullName>
    </submittedName>
</protein>
<dbReference type="Proteomes" id="UP000215914">
    <property type="component" value="Chromosome 13"/>
</dbReference>
<dbReference type="EMBL" id="CM007902">
    <property type="protein sequence ID" value="OTG03082.1"/>
    <property type="molecule type" value="Genomic_DNA"/>
</dbReference>
<accession>A0A251SXA3</accession>
<gene>
    <name evidence="1" type="ORF">HannXRQ_Chr13g0420131</name>
</gene>
<name>A0A251SXA3_HELAN</name>
<organism evidence="1 2">
    <name type="scientific">Helianthus annuus</name>
    <name type="common">Common sunflower</name>
    <dbReference type="NCBI Taxonomy" id="4232"/>
    <lineage>
        <taxon>Eukaryota</taxon>
        <taxon>Viridiplantae</taxon>
        <taxon>Streptophyta</taxon>
        <taxon>Embryophyta</taxon>
        <taxon>Tracheophyta</taxon>
        <taxon>Spermatophyta</taxon>
        <taxon>Magnoliopsida</taxon>
        <taxon>eudicotyledons</taxon>
        <taxon>Gunneridae</taxon>
        <taxon>Pentapetalae</taxon>
        <taxon>asterids</taxon>
        <taxon>campanulids</taxon>
        <taxon>Asterales</taxon>
        <taxon>Asteraceae</taxon>
        <taxon>Asteroideae</taxon>
        <taxon>Heliantheae alliance</taxon>
        <taxon>Heliantheae</taxon>
        <taxon>Helianthus</taxon>
    </lineage>
</organism>
<sequence length="52" mass="5936">MDASFPRGLWPPKMHSLKLGKLKKHISEWGTQNFPTSLVHLSLYGRSSAKDR</sequence>
<reference evidence="2" key="1">
    <citation type="journal article" date="2017" name="Nature">
        <title>The sunflower genome provides insights into oil metabolism, flowering and Asterid evolution.</title>
        <authorList>
            <person name="Badouin H."/>
            <person name="Gouzy J."/>
            <person name="Grassa C.J."/>
            <person name="Murat F."/>
            <person name="Staton S.E."/>
            <person name="Cottret L."/>
            <person name="Lelandais-Briere C."/>
            <person name="Owens G.L."/>
            <person name="Carrere S."/>
            <person name="Mayjonade B."/>
            <person name="Legrand L."/>
            <person name="Gill N."/>
            <person name="Kane N.C."/>
            <person name="Bowers J.E."/>
            <person name="Hubner S."/>
            <person name="Bellec A."/>
            <person name="Berard A."/>
            <person name="Berges H."/>
            <person name="Blanchet N."/>
            <person name="Boniface M.C."/>
            <person name="Brunel D."/>
            <person name="Catrice O."/>
            <person name="Chaidir N."/>
            <person name="Claudel C."/>
            <person name="Donnadieu C."/>
            <person name="Faraut T."/>
            <person name="Fievet G."/>
            <person name="Helmstetter N."/>
            <person name="King M."/>
            <person name="Knapp S.J."/>
            <person name="Lai Z."/>
            <person name="Le Paslier M.C."/>
            <person name="Lippi Y."/>
            <person name="Lorenzon L."/>
            <person name="Mandel J.R."/>
            <person name="Marage G."/>
            <person name="Marchand G."/>
            <person name="Marquand E."/>
            <person name="Bret-Mestries E."/>
            <person name="Morien E."/>
            <person name="Nambeesan S."/>
            <person name="Nguyen T."/>
            <person name="Pegot-Espagnet P."/>
            <person name="Pouilly N."/>
            <person name="Raftis F."/>
            <person name="Sallet E."/>
            <person name="Schiex T."/>
            <person name="Thomas J."/>
            <person name="Vandecasteele C."/>
            <person name="Vares D."/>
            <person name="Vear F."/>
            <person name="Vautrin S."/>
            <person name="Crespi M."/>
            <person name="Mangin B."/>
            <person name="Burke J.M."/>
            <person name="Salse J."/>
            <person name="Munos S."/>
            <person name="Vincourt P."/>
            <person name="Rieseberg L.H."/>
            <person name="Langlade N.B."/>
        </authorList>
    </citation>
    <scope>NUCLEOTIDE SEQUENCE [LARGE SCALE GENOMIC DNA]</scope>
    <source>
        <strain evidence="2">cv. SF193</strain>
    </source>
</reference>
<dbReference type="AlphaFoldDB" id="A0A251SXA3"/>
<proteinExistence type="predicted"/>
<evidence type="ECO:0000313" key="1">
    <source>
        <dbReference type="EMBL" id="OTG03082.1"/>
    </source>
</evidence>
<keyword evidence="2" id="KW-1185">Reference proteome</keyword>